<name>A0ABD1HXM9_SALDI</name>
<feature type="transmembrane region" description="Helical" evidence="6">
    <location>
        <begin position="138"/>
        <end position="156"/>
    </location>
</feature>
<evidence type="ECO:0000313" key="7">
    <source>
        <dbReference type="EMBL" id="KAL1561223.1"/>
    </source>
</evidence>
<keyword evidence="5 6" id="KW-0472">Membrane</keyword>
<evidence type="ECO:0000313" key="8">
    <source>
        <dbReference type="Proteomes" id="UP001567538"/>
    </source>
</evidence>
<comment type="subcellular location">
    <subcellularLocation>
        <location evidence="1">Membrane</location>
        <topology evidence="1">Multi-pass membrane protein</topology>
    </subcellularLocation>
</comment>
<dbReference type="EMBL" id="JBEAFC010000003">
    <property type="protein sequence ID" value="KAL1561223.1"/>
    <property type="molecule type" value="Genomic_DNA"/>
</dbReference>
<reference evidence="7 8" key="1">
    <citation type="submission" date="2024-06" db="EMBL/GenBank/DDBJ databases">
        <title>A chromosome level genome sequence of Diviner's sage (Salvia divinorum).</title>
        <authorList>
            <person name="Ford S.A."/>
            <person name="Ro D.-K."/>
            <person name="Ness R.W."/>
            <person name="Phillips M.A."/>
        </authorList>
    </citation>
    <scope>NUCLEOTIDE SEQUENCE [LARGE SCALE GENOMIC DNA]</scope>
    <source>
        <strain evidence="7">SAF-2024a</strain>
        <tissue evidence="7">Leaf</tissue>
    </source>
</reference>
<evidence type="ECO:0000256" key="5">
    <source>
        <dbReference type="ARBA" id="ARBA00023136"/>
    </source>
</evidence>
<protein>
    <submittedName>
        <fullName evidence="7">Protein DMP3-like</fullName>
    </submittedName>
</protein>
<comment type="similarity">
    <text evidence="2">Belongs to the plant DMP1 protein family.</text>
</comment>
<comment type="caution">
    <text evidence="7">The sequence shown here is derived from an EMBL/GenBank/DDBJ whole genome shotgun (WGS) entry which is preliminary data.</text>
</comment>
<dbReference type="GO" id="GO:0005737">
    <property type="term" value="C:cytoplasm"/>
    <property type="evidence" value="ECO:0007669"/>
    <property type="project" value="UniProtKB-ARBA"/>
</dbReference>
<dbReference type="AlphaFoldDB" id="A0ABD1HXM9"/>
<keyword evidence="3 6" id="KW-0812">Transmembrane</keyword>
<feature type="transmembrane region" description="Helical" evidence="6">
    <location>
        <begin position="176"/>
        <end position="195"/>
    </location>
</feature>
<evidence type="ECO:0000256" key="4">
    <source>
        <dbReference type="ARBA" id="ARBA00022989"/>
    </source>
</evidence>
<organism evidence="7 8">
    <name type="scientific">Salvia divinorum</name>
    <name type="common">Maria pastora</name>
    <name type="synonym">Diviner's sage</name>
    <dbReference type="NCBI Taxonomy" id="28513"/>
    <lineage>
        <taxon>Eukaryota</taxon>
        <taxon>Viridiplantae</taxon>
        <taxon>Streptophyta</taxon>
        <taxon>Embryophyta</taxon>
        <taxon>Tracheophyta</taxon>
        <taxon>Spermatophyta</taxon>
        <taxon>Magnoliopsida</taxon>
        <taxon>eudicotyledons</taxon>
        <taxon>Gunneridae</taxon>
        <taxon>Pentapetalae</taxon>
        <taxon>asterids</taxon>
        <taxon>lamiids</taxon>
        <taxon>Lamiales</taxon>
        <taxon>Lamiaceae</taxon>
        <taxon>Nepetoideae</taxon>
        <taxon>Mentheae</taxon>
        <taxon>Salviinae</taxon>
        <taxon>Salvia</taxon>
        <taxon>Salvia subgen. Calosphace</taxon>
    </lineage>
</organism>
<evidence type="ECO:0000256" key="2">
    <source>
        <dbReference type="ARBA" id="ARBA00008707"/>
    </source>
</evidence>
<accession>A0ABD1HXM9</accession>
<proteinExistence type="inferred from homology"/>
<dbReference type="PANTHER" id="PTHR31621:SF1">
    <property type="entry name" value="PROTEIN DMP5"/>
    <property type="match status" value="1"/>
</dbReference>
<evidence type="ECO:0000256" key="1">
    <source>
        <dbReference type="ARBA" id="ARBA00004141"/>
    </source>
</evidence>
<keyword evidence="4 6" id="KW-1133">Transmembrane helix</keyword>
<keyword evidence="8" id="KW-1185">Reference proteome</keyword>
<evidence type="ECO:0000256" key="6">
    <source>
        <dbReference type="SAM" id="Phobius"/>
    </source>
</evidence>
<dbReference type="PANTHER" id="PTHR31621">
    <property type="entry name" value="PROTEIN DMP3"/>
    <property type="match status" value="1"/>
</dbReference>
<dbReference type="Pfam" id="PF05078">
    <property type="entry name" value="DUF679"/>
    <property type="match status" value="1"/>
</dbReference>
<dbReference type="Proteomes" id="UP001567538">
    <property type="component" value="Unassembled WGS sequence"/>
</dbReference>
<dbReference type="InterPro" id="IPR007770">
    <property type="entry name" value="DMP"/>
</dbReference>
<sequence>MELRQRSLSIPTSPDAQNDAVSLIQPSASTVPSPQTVLTRALQGSANLANLLPTGTIFAFQLLTPIATNGGVCDQTTRRPAGLLVALAFSCFLASFTDSLKCSNGDVHYGFVTRKGLWLFDSPDAATLPDLGKFRLKGMDLVHAFLSLVVFAAVALRDKNVVGCFYPAPRSEVQQVLDVAPVAVGFVCSLLFVVFPTKRHGIGYPVTRD</sequence>
<dbReference type="GO" id="GO:0016020">
    <property type="term" value="C:membrane"/>
    <property type="evidence" value="ECO:0007669"/>
    <property type="project" value="UniProtKB-SubCell"/>
</dbReference>
<gene>
    <name evidence="7" type="ORF">AAHA92_03953</name>
</gene>
<evidence type="ECO:0000256" key="3">
    <source>
        <dbReference type="ARBA" id="ARBA00022692"/>
    </source>
</evidence>